<dbReference type="PATRIC" id="fig|1261.3.peg.265"/>
<protein>
    <submittedName>
        <fullName evidence="3">Chorismate mutase</fullName>
    </submittedName>
    <submittedName>
        <fullName evidence="4">T-protein</fullName>
    </submittedName>
</protein>
<dbReference type="Pfam" id="PF01817">
    <property type="entry name" value="CM_2"/>
    <property type="match status" value="1"/>
</dbReference>
<dbReference type="GO" id="GO:0004106">
    <property type="term" value="F:chorismate mutase activity"/>
    <property type="evidence" value="ECO:0007669"/>
    <property type="project" value="InterPro"/>
</dbReference>
<dbReference type="PROSITE" id="PS51168">
    <property type="entry name" value="CHORISMATE_MUT_2"/>
    <property type="match status" value="1"/>
</dbReference>
<dbReference type="eggNOG" id="COG1605">
    <property type="taxonomic scope" value="Bacteria"/>
</dbReference>
<evidence type="ECO:0000259" key="2">
    <source>
        <dbReference type="PROSITE" id="PS51168"/>
    </source>
</evidence>
<proteinExistence type="predicted"/>
<dbReference type="NCBIfam" id="TIGR01805">
    <property type="entry name" value="CM_mono_grmpos"/>
    <property type="match status" value="1"/>
</dbReference>
<dbReference type="GO" id="GO:0046417">
    <property type="term" value="P:chorismate metabolic process"/>
    <property type="evidence" value="ECO:0007669"/>
    <property type="project" value="InterPro"/>
</dbReference>
<reference evidence="4 6" key="2">
    <citation type="submission" date="2018-06" db="EMBL/GenBank/DDBJ databases">
        <authorList>
            <consortium name="Pathogen Informatics"/>
            <person name="Doyle S."/>
        </authorList>
    </citation>
    <scope>NUCLEOTIDE SEQUENCE [LARGE SCALE GENOMIC DNA]</scope>
    <source>
        <strain evidence="4 6">NCTC11460</strain>
    </source>
</reference>
<dbReference type="AlphaFoldDB" id="A0A135YU09"/>
<dbReference type="InterPro" id="IPR002701">
    <property type="entry name" value="CM_II_prokaryot"/>
</dbReference>
<dbReference type="InterPro" id="IPR011279">
    <property type="entry name" value="Chorismate_mutase_GmP"/>
</dbReference>
<dbReference type="SUPFAM" id="SSF48600">
    <property type="entry name" value="Chorismate mutase II"/>
    <property type="match status" value="1"/>
</dbReference>
<evidence type="ECO:0000313" key="5">
    <source>
        <dbReference type="Proteomes" id="UP000070326"/>
    </source>
</evidence>
<dbReference type="Proteomes" id="UP000255101">
    <property type="component" value="Unassembled WGS sequence"/>
</dbReference>
<reference evidence="3 5" key="1">
    <citation type="submission" date="2016-02" db="EMBL/GenBank/DDBJ databases">
        <authorList>
            <person name="Wen L."/>
            <person name="He K."/>
            <person name="Yang H."/>
        </authorList>
    </citation>
    <scope>NUCLEOTIDE SEQUENCE [LARGE SCALE GENOMIC DNA]</scope>
    <source>
        <strain evidence="3 5">MJR8628A</strain>
    </source>
</reference>
<evidence type="ECO:0000313" key="6">
    <source>
        <dbReference type="Proteomes" id="UP000255101"/>
    </source>
</evidence>
<evidence type="ECO:0000313" key="4">
    <source>
        <dbReference type="EMBL" id="SUB61734.1"/>
    </source>
</evidence>
<sequence length="89" mass="10625">MLEEYRREIDDIDRKMLELFEARLDISKKVASYKRDNGLEIFHPDREEAVVDKWRSSVSKVEYVDYAEALIRKIMNLSKDLQKECLGQD</sequence>
<organism evidence="3 5">
    <name type="scientific">Peptostreptococcus anaerobius</name>
    <dbReference type="NCBI Taxonomy" id="1261"/>
    <lineage>
        <taxon>Bacteria</taxon>
        <taxon>Bacillati</taxon>
        <taxon>Bacillota</taxon>
        <taxon>Clostridia</taxon>
        <taxon>Peptostreptococcales</taxon>
        <taxon>Peptostreptococcaceae</taxon>
        <taxon>Peptostreptococcus</taxon>
    </lineage>
</organism>
<dbReference type="InterPro" id="IPR051331">
    <property type="entry name" value="Chorismate_mutase-related"/>
</dbReference>
<accession>A0A135YU09</accession>
<dbReference type="SMART" id="SM00830">
    <property type="entry name" value="CM_2"/>
    <property type="match status" value="1"/>
</dbReference>
<dbReference type="EMBL" id="LSQZ01000037">
    <property type="protein sequence ID" value="KXI12899.1"/>
    <property type="molecule type" value="Genomic_DNA"/>
</dbReference>
<dbReference type="Proteomes" id="UP000070326">
    <property type="component" value="Unassembled WGS sequence"/>
</dbReference>
<dbReference type="InterPro" id="IPR036263">
    <property type="entry name" value="Chorismate_II_sf"/>
</dbReference>
<gene>
    <name evidence="4" type="primary">tyrA</name>
    <name evidence="3" type="ORF">HMPREF3195_00985</name>
    <name evidence="4" type="ORF">NCTC11460_01680</name>
</gene>
<evidence type="ECO:0000313" key="3">
    <source>
        <dbReference type="EMBL" id="KXI12899.1"/>
    </source>
</evidence>
<dbReference type="EMBL" id="UGTB01000004">
    <property type="protein sequence ID" value="SUB61734.1"/>
    <property type="molecule type" value="Genomic_DNA"/>
</dbReference>
<dbReference type="PANTHER" id="PTHR38041">
    <property type="entry name" value="CHORISMATE MUTASE"/>
    <property type="match status" value="1"/>
</dbReference>
<keyword evidence="1" id="KW-0413">Isomerase</keyword>
<dbReference type="PANTHER" id="PTHR38041:SF1">
    <property type="entry name" value="CHORISMATE MUTASE"/>
    <property type="match status" value="1"/>
</dbReference>
<evidence type="ECO:0000256" key="1">
    <source>
        <dbReference type="ARBA" id="ARBA00023235"/>
    </source>
</evidence>
<name>A0A135YU09_9FIRM</name>
<dbReference type="RefSeq" id="WP_002846018.1">
    <property type="nucleotide sequence ID" value="NZ_CAXUJS010000009.1"/>
</dbReference>
<dbReference type="Gene3D" id="1.20.59.10">
    <property type="entry name" value="Chorismate mutase"/>
    <property type="match status" value="1"/>
</dbReference>
<dbReference type="GO" id="GO:0009697">
    <property type="term" value="P:salicylic acid biosynthetic process"/>
    <property type="evidence" value="ECO:0007669"/>
    <property type="project" value="TreeGrafter"/>
</dbReference>
<dbReference type="STRING" id="1261.HMPREF3195_00985"/>
<feature type="domain" description="Chorismate mutase" evidence="2">
    <location>
        <begin position="1"/>
        <end position="86"/>
    </location>
</feature>
<dbReference type="InterPro" id="IPR036979">
    <property type="entry name" value="CM_dom_sf"/>
</dbReference>